<name>T1GSL8_MEGSC</name>
<dbReference type="EMBL" id="CAQQ02048603">
    <property type="status" value="NOT_ANNOTATED_CDS"/>
    <property type="molecule type" value="Genomic_DNA"/>
</dbReference>
<dbReference type="HOGENOM" id="CLU_3052732_0_0_1"/>
<keyword evidence="2" id="KW-1185">Reference proteome</keyword>
<proteinExistence type="predicted"/>
<dbReference type="EMBL" id="CAQQ02048602">
    <property type="status" value="NOT_ANNOTATED_CDS"/>
    <property type="molecule type" value="Genomic_DNA"/>
</dbReference>
<dbReference type="Proteomes" id="UP000015102">
    <property type="component" value="Unassembled WGS sequence"/>
</dbReference>
<reference evidence="2" key="1">
    <citation type="submission" date="2013-02" db="EMBL/GenBank/DDBJ databases">
        <authorList>
            <person name="Hughes D."/>
        </authorList>
    </citation>
    <scope>NUCLEOTIDE SEQUENCE</scope>
    <source>
        <strain>Durham</strain>
        <strain evidence="2">NC isolate 2 -- Noor lab</strain>
    </source>
</reference>
<evidence type="ECO:0000313" key="2">
    <source>
        <dbReference type="Proteomes" id="UP000015102"/>
    </source>
</evidence>
<accession>T1GSL8</accession>
<dbReference type="EnsemblMetazoa" id="MESCA006678-RA">
    <property type="protein sequence ID" value="MESCA006678-PA"/>
    <property type="gene ID" value="MESCA006678"/>
</dbReference>
<sequence length="54" mass="6806">MDKIRQAHEQNEKRYNLRIRKQNWKVGQEIYWQIIDFCLRILKEKKLVSFTQKI</sequence>
<dbReference type="AlphaFoldDB" id="T1GSL8"/>
<protein>
    <submittedName>
        <fullName evidence="1">Uncharacterized protein</fullName>
    </submittedName>
</protein>
<reference evidence="1" key="2">
    <citation type="submission" date="2015-06" db="UniProtKB">
        <authorList>
            <consortium name="EnsemblMetazoa"/>
        </authorList>
    </citation>
    <scope>IDENTIFICATION</scope>
</reference>
<evidence type="ECO:0000313" key="1">
    <source>
        <dbReference type="EnsemblMetazoa" id="MESCA006678-PA"/>
    </source>
</evidence>
<organism evidence="1 2">
    <name type="scientific">Megaselia scalaris</name>
    <name type="common">Humpbacked fly</name>
    <name type="synonym">Phora scalaris</name>
    <dbReference type="NCBI Taxonomy" id="36166"/>
    <lineage>
        <taxon>Eukaryota</taxon>
        <taxon>Metazoa</taxon>
        <taxon>Ecdysozoa</taxon>
        <taxon>Arthropoda</taxon>
        <taxon>Hexapoda</taxon>
        <taxon>Insecta</taxon>
        <taxon>Pterygota</taxon>
        <taxon>Neoptera</taxon>
        <taxon>Endopterygota</taxon>
        <taxon>Diptera</taxon>
        <taxon>Brachycera</taxon>
        <taxon>Muscomorpha</taxon>
        <taxon>Platypezoidea</taxon>
        <taxon>Phoridae</taxon>
        <taxon>Megaseliini</taxon>
        <taxon>Megaselia</taxon>
    </lineage>
</organism>